<proteinExistence type="predicted"/>
<reference evidence="1" key="1">
    <citation type="submission" date="2024-09" db="EMBL/GenBank/DDBJ databases">
        <title>Black Yeasts Isolated from many extreme environments.</title>
        <authorList>
            <person name="Coleine C."/>
            <person name="Stajich J.E."/>
            <person name="Selbmann L."/>
        </authorList>
    </citation>
    <scope>NUCLEOTIDE SEQUENCE</scope>
    <source>
        <strain evidence="1">CCFEE 5737</strain>
    </source>
</reference>
<keyword evidence="2" id="KW-1185">Reference proteome</keyword>
<evidence type="ECO:0000313" key="1">
    <source>
        <dbReference type="EMBL" id="KAK3080042.1"/>
    </source>
</evidence>
<evidence type="ECO:0000313" key="2">
    <source>
        <dbReference type="Proteomes" id="UP001186974"/>
    </source>
</evidence>
<comment type="caution">
    <text evidence="1">The sequence shown here is derived from an EMBL/GenBank/DDBJ whole genome shotgun (WGS) entry which is preliminary data.</text>
</comment>
<accession>A0ACC3DTD3</accession>
<dbReference type="EMBL" id="JAWDJW010000772">
    <property type="protein sequence ID" value="KAK3080042.1"/>
    <property type="molecule type" value="Genomic_DNA"/>
</dbReference>
<gene>
    <name evidence="1" type="ORF">LTS18_003271</name>
</gene>
<dbReference type="Proteomes" id="UP001186974">
    <property type="component" value="Unassembled WGS sequence"/>
</dbReference>
<protein>
    <submittedName>
        <fullName evidence="1">Uncharacterized protein</fullName>
    </submittedName>
</protein>
<organism evidence="1 2">
    <name type="scientific">Coniosporium uncinatum</name>
    <dbReference type="NCBI Taxonomy" id="93489"/>
    <lineage>
        <taxon>Eukaryota</taxon>
        <taxon>Fungi</taxon>
        <taxon>Dikarya</taxon>
        <taxon>Ascomycota</taxon>
        <taxon>Pezizomycotina</taxon>
        <taxon>Dothideomycetes</taxon>
        <taxon>Dothideomycetes incertae sedis</taxon>
        <taxon>Coniosporium</taxon>
    </lineage>
</organism>
<sequence>MKAVLEPDSADEASADDVNGDGSDFPRHHRRGGDGLSLSGTTIDAQSTDNGWAYAPSSDGASLSHVFPFQRPPTPPPDTLRPPAKKRVSMDTRSMSSSSGYSFASRSNSMHSHTSGPDGDTSIEKLCKTQGSEGESIMMMAVENGQAQALRYLLSLDEYYSLDDVIGDANNEGTTLLSAAVQQGNAEVTDVILSYLLQATSSSAMSDYFRQQDTKGRSVAHYLFNLPHLIDKVGHLIPWTLKDKNGQTPLFALSRSYDHEEYGWMVDTALSYATEAQKDGDLLHVDDHVDNRGNTLLHIVMDPQLIARLLYHTDSEVNAANDKHFTPLMVASKYGRGDLVRALFSDPRVDLYARDLRGLTAVELAKDDEVRNRIDDLVLLATPPMTDGRTTTVVRSFFFDDGNVKFIVKSGAPNANATITVTTCKRTLTDFENLAKWLSFELPASWIPSISNLPSPYLIPSRPSRSILRDTQMRLDSFLRTLLTHNTFSTHEMVWEFFLVPDVDFALFAERSRKKAELRAETVREDYAPILDVREVELFVSHAKDSVRSVHHATKSVLRRINKLRHSHADLYDAGSLAVRALSTLSDGHHLSTTHIGAVDRYTKTLAQKEHNPLVLLYYSLLSISSSMTAILAALTRPSSLIAAMSQQQKNIDRHRGSLRRNDKWSLPLGLLDDTRKQLQHEAAEKEKRGESELEALGRELRYTQGVVAGELAMWQEERVRSGRRAVREFARRMVVGERARLEGMRRAVRGVLSAGRKVDVASGGGKGSVVGGSDGGGGGGVDA</sequence>
<name>A0ACC3DTD3_9PEZI</name>